<reference evidence="1" key="1">
    <citation type="submission" date="2021-05" db="EMBL/GenBank/DDBJ databases">
        <authorList>
            <person name="Pietrasiak N."/>
            <person name="Ward R."/>
            <person name="Stajich J.E."/>
            <person name="Kurbessoian T."/>
        </authorList>
    </citation>
    <scope>NUCLEOTIDE SEQUENCE</scope>
    <source>
        <strain evidence="1">JT2-VF2</strain>
    </source>
</reference>
<evidence type="ECO:0000313" key="1">
    <source>
        <dbReference type="EMBL" id="MBW4560105.1"/>
    </source>
</evidence>
<organism evidence="1 2">
    <name type="scientific">Mojavia pulchra JT2-VF2</name>
    <dbReference type="NCBI Taxonomy" id="287848"/>
    <lineage>
        <taxon>Bacteria</taxon>
        <taxon>Bacillati</taxon>
        <taxon>Cyanobacteriota</taxon>
        <taxon>Cyanophyceae</taxon>
        <taxon>Nostocales</taxon>
        <taxon>Nostocaceae</taxon>
    </lineage>
</organism>
<comment type="caution">
    <text evidence="1">The sequence shown here is derived from an EMBL/GenBank/DDBJ whole genome shotgun (WGS) entry which is preliminary data.</text>
</comment>
<protein>
    <submittedName>
        <fullName evidence="1">Uncharacterized protein</fullName>
    </submittedName>
</protein>
<accession>A0A951UFR9</accession>
<reference evidence="1" key="2">
    <citation type="journal article" date="2022" name="Microbiol. Resour. Announc.">
        <title>Metagenome Sequencing to Explore Phylogenomics of Terrestrial Cyanobacteria.</title>
        <authorList>
            <person name="Ward R.D."/>
            <person name="Stajich J.E."/>
            <person name="Johansen J.R."/>
            <person name="Huntemann M."/>
            <person name="Clum A."/>
            <person name="Foster B."/>
            <person name="Foster B."/>
            <person name="Roux S."/>
            <person name="Palaniappan K."/>
            <person name="Varghese N."/>
            <person name="Mukherjee S."/>
            <person name="Reddy T.B.K."/>
            <person name="Daum C."/>
            <person name="Copeland A."/>
            <person name="Chen I.A."/>
            <person name="Ivanova N.N."/>
            <person name="Kyrpides N.C."/>
            <person name="Shapiro N."/>
            <person name="Eloe-Fadrosh E.A."/>
            <person name="Pietrasiak N."/>
        </authorList>
    </citation>
    <scope>NUCLEOTIDE SEQUENCE</scope>
    <source>
        <strain evidence="1">JT2-VF2</strain>
    </source>
</reference>
<evidence type="ECO:0000313" key="2">
    <source>
        <dbReference type="Proteomes" id="UP000715781"/>
    </source>
</evidence>
<gene>
    <name evidence="1" type="ORF">KME32_02925</name>
</gene>
<name>A0A951UFR9_9NOST</name>
<proteinExistence type="predicted"/>
<dbReference type="EMBL" id="JAHHHN010000001">
    <property type="protein sequence ID" value="MBW4560105.1"/>
    <property type="molecule type" value="Genomic_DNA"/>
</dbReference>
<dbReference type="AlphaFoldDB" id="A0A951UFR9"/>
<sequence length="53" mass="6007">MCLGICRVIDFWVDIKAYQCQNSDPNLVVFPKSVDNLQKHTAITSYQGDRTSS</sequence>
<dbReference type="Proteomes" id="UP000715781">
    <property type="component" value="Unassembled WGS sequence"/>
</dbReference>